<accession>A0A8H6RXQ4</accession>
<dbReference type="AlphaFoldDB" id="A0A8H6RXQ4"/>
<feature type="region of interest" description="Disordered" evidence="1">
    <location>
        <begin position="135"/>
        <end position="163"/>
    </location>
</feature>
<dbReference type="PANTHER" id="PTHR35043:SF7">
    <property type="entry name" value="TRANSCRIPTION FACTOR DOMAIN-CONTAINING PROTEIN"/>
    <property type="match status" value="1"/>
</dbReference>
<evidence type="ECO:0000313" key="2">
    <source>
        <dbReference type="EMBL" id="KAF7289700.1"/>
    </source>
</evidence>
<gene>
    <name evidence="2" type="ORF">MIND_01343100</name>
</gene>
<dbReference type="EMBL" id="JACAZF010000016">
    <property type="protein sequence ID" value="KAF7289700.1"/>
    <property type="molecule type" value="Genomic_DNA"/>
</dbReference>
<dbReference type="GeneID" id="59352389"/>
<evidence type="ECO:0000256" key="1">
    <source>
        <dbReference type="SAM" id="MobiDB-lite"/>
    </source>
</evidence>
<organism evidence="2 3">
    <name type="scientific">Mycena indigotica</name>
    <dbReference type="NCBI Taxonomy" id="2126181"/>
    <lineage>
        <taxon>Eukaryota</taxon>
        <taxon>Fungi</taxon>
        <taxon>Dikarya</taxon>
        <taxon>Basidiomycota</taxon>
        <taxon>Agaricomycotina</taxon>
        <taxon>Agaricomycetes</taxon>
        <taxon>Agaricomycetidae</taxon>
        <taxon>Agaricales</taxon>
        <taxon>Marasmiineae</taxon>
        <taxon>Mycenaceae</taxon>
        <taxon>Mycena</taxon>
    </lineage>
</organism>
<comment type="caution">
    <text evidence="2">The sequence shown here is derived from an EMBL/GenBank/DDBJ whole genome shotgun (WGS) entry which is preliminary data.</text>
</comment>
<reference evidence="2" key="1">
    <citation type="submission" date="2020-05" db="EMBL/GenBank/DDBJ databases">
        <title>Mycena genomes resolve the evolution of fungal bioluminescence.</title>
        <authorList>
            <person name="Tsai I.J."/>
        </authorList>
    </citation>
    <scope>NUCLEOTIDE SEQUENCE</scope>
    <source>
        <strain evidence="2">171206Taipei</strain>
    </source>
</reference>
<dbReference type="OrthoDB" id="9451547at2759"/>
<dbReference type="RefSeq" id="XP_037213429.1">
    <property type="nucleotide sequence ID" value="XM_037369873.1"/>
</dbReference>
<sequence length="324" mass="35213">MLVALLAPELIFGFAARQLLVARFFRAKYNISLMHGFFVGMGGFTDANEHPVVTCEQLSDPAALAEIRGVSSYTIEDKSKGDLFSKGIALVQGIWFITQCIVRPRTGPSAVPARGRHPRVCKYQCADMASLVEQAARRPGTNPAPRGPRRAPHRAASPHGPPAPASTECSFFYLLSSSYDKQSFMPLSAHSVPSLWCAWDEDMPRELVRGAVGLEITCGSLFGVIHTAGWFVPFPSGAGDAPPLLVFLHPRILDWVLDSDDRDYPPLLVPAGDPGRGEAAVLSACFGVYCVARVLLLLLAFTTLRALPPAAFRDVNWSVYIPHL</sequence>
<keyword evidence="3" id="KW-1185">Reference proteome</keyword>
<dbReference type="Proteomes" id="UP000636479">
    <property type="component" value="Unassembled WGS sequence"/>
</dbReference>
<protein>
    <submittedName>
        <fullName evidence="2">Uncharacterized protein</fullName>
    </submittedName>
</protein>
<proteinExistence type="predicted"/>
<dbReference type="PANTHER" id="PTHR35043">
    <property type="entry name" value="TRANSCRIPTION FACTOR DOMAIN-CONTAINING PROTEIN"/>
    <property type="match status" value="1"/>
</dbReference>
<evidence type="ECO:0000313" key="3">
    <source>
        <dbReference type="Proteomes" id="UP000636479"/>
    </source>
</evidence>
<name>A0A8H6RXQ4_9AGAR</name>